<evidence type="ECO:0000313" key="2">
    <source>
        <dbReference type="EMBL" id="MTR83194.1"/>
    </source>
</evidence>
<comment type="caution">
    <text evidence="2">The sequence shown here is derived from an EMBL/GenBank/DDBJ whole genome shotgun (WGS) entry which is preliminary data.</text>
</comment>
<dbReference type="InterPro" id="IPR000835">
    <property type="entry name" value="HTH_MarR-typ"/>
</dbReference>
<dbReference type="InterPro" id="IPR036390">
    <property type="entry name" value="WH_DNA-bd_sf"/>
</dbReference>
<reference evidence="2 3" key="1">
    <citation type="journal article" date="2019" name="Nat. Med.">
        <title>A library of human gut bacterial isolates paired with longitudinal multiomics data enables mechanistic microbiome research.</title>
        <authorList>
            <person name="Poyet M."/>
            <person name="Groussin M."/>
            <person name="Gibbons S.M."/>
            <person name="Avila-Pacheco J."/>
            <person name="Jiang X."/>
            <person name="Kearney S.M."/>
            <person name="Perrotta A.R."/>
            <person name="Berdy B."/>
            <person name="Zhao S."/>
            <person name="Lieberman T.D."/>
            <person name="Swanson P.K."/>
            <person name="Smith M."/>
            <person name="Roesemann S."/>
            <person name="Alexander J.E."/>
            <person name="Rich S.A."/>
            <person name="Livny J."/>
            <person name="Vlamakis H."/>
            <person name="Clish C."/>
            <person name="Bullock K."/>
            <person name="Deik A."/>
            <person name="Scott J."/>
            <person name="Pierce K.A."/>
            <person name="Xavier R.J."/>
            <person name="Alm E.J."/>
        </authorList>
    </citation>
    <scope>NUCLEOTIDE SEQUENCE [LARGE SCALE GENOMIC DNA]</scope>
    <source>
        <strain evidence="2 3">BIOML-A1</strain>
    </source>
</reference>
<dbReference type="RefSeq" id="WP_155177726.1">
    <property type="nucleotide sequence ID" value="NZ_JADMYF010000036.1"/>
</dbReference>
<dbReference type="Pfam" id="PF12802">
    <property type="entry name" value="MarR_2"/>
    <property type="match status" value="1"/>
</dbReference>
<organism evidence="2 3">
    <name type="scientific">Roseburia faecis</name>
    <dbReference type="NCBI Taxonomy" id="301302"/>
    <lineage>
        <taxon>Bacteria</taxon>
        <taxon>Bacillati</taxon>
        <taxon>Bacillota</taxon>
        <taxon>Clostridia</taxon>
        <taxon>Lachnospirales</taxon>
        <taxon>Lachnospiraceae</taxon>
        <taxon>Roseburia</taxon>
    </lineage>
</organism>
<evidence type="ECO:0000259" key="1">
    <source>
        <dbReference type="Pfam" id="PF12802"/>
    </source>
</evidence>
<name>A0A844KRY7_9FIRM</name>
<gene>
    <name evidence="2" type="ORF">GMD30_16320</name>
</gene>
<sequence>MDIESKTRIFCNAWQSISVIYEDYARKSGISYNSLYILNAILYTENCTQKQICEKTLLPKQTVNKVITVFFKSGYIELRKISSISGKMEASIGVQEN</sequence>
<proteinExistence type="predicted"/>
<accession>A0A844KRY7</accession>
<dbReference type="SUPFAM" id="SSF46785">
    <property type="entry name" value="Winged helix' DNA-binding domain"/>
    <property type="match status" value="1"/>
</dbReference>
<evidence type="ECO:0000313" key="3">
    <source>
        <dbReference type="Proteomes" id="UP000446657"/>
    </source>
</evidence>
<protein>
    <submittedName>
        <fullName evidence="2">Winged helix-turn-helix transcriptional regulator</fullName>
    </submittedName>
</protein>
<dbReference type="AlphaFoldDB" id="A0A844KRY7"/>
<dbReference type="Gene3D" id="1.10.10.10">
    <property type="entry name" value="Winged helix-like DNA-binding domain superfamily/Winged helix DNA-binding domain"/>
    <property type="match status" value="1"/>
</dbReference>
<dbReference type="Proteomes" id="UP000446657">
    <property type="component" value="Unassembled WGS sequence"/>
</dbReference>
<dbReference type="GO" id="GO:0003700">
    <property type="term" value="F:DNA-binding transcription factor activity"/>
    <property type="evidence" value="ECO:0007669"/>
    <property type="project" value="InterPro"/>
</dbReference>
<feature type="domain" description="HTH marR-type" evidence="1">
    <location>
        <begin position="28"/>
        <end position="79"/>
    </location>
</feature>
<dbReference type="InterPro" id="IPR036388">
    <property type="entry name" value="WH-like_DNA-bd_sf"/>
</dbReference>
<dbReference type="EMBL" id="WNAL01000059">
    <property type="protein sequence ID" value="MTR83194.1"/>
    <property type="molecule type" value="Genomic_DNA"/>
</dbReference>